<evidence type="ECO:0000313" key="3">
    <source>
        <dbReference type="EMBL" id="KAK2911962.1"/>
    </source>
</evidence>
<feature type="region of interest" description="Disordered" evidence="2">
    <location>
        <begin position="1"/>
        <end position="43"/>
    </location>
</feature>
<evidence type="ECO:0000256" key="2">
    <source>
        <dbReference type="SAM" id="MobiDB-lite"/>
    </source>
</evidence>
<proteinExistence type="predicted"/>
<dbReference type="Proteomes" id="UP001187343">
    <property type="component" value="Unassembled WGS sequence"/>
</dbReference>
<protein>
    <submittedName>
        <fullName evidence="3">Uncharacterized protein</fullName>
    </submittedName>
</protein>
<accession>A0AA88QB50</accession>
<keyword evidence="1" id="KW-0175">Coiled coil</keyword>
<organism evidence="3 4">
    <name type="scientific">Cirrhinus molitorella</name>
    <name type="common">mud carp</name>
    <dbReference type="NCBI Taxonomy" id="172907"/>
    <lineage>
        <taxon>Eukaryota</taxon>
        <taxon>Metazoa</taxon>
        <taxon>Chordata</taxon>
        <taxon>Craniata</taxon>
        <taxon>Vertebrata</taxon>
        <taxon>Euteleostomi</taxon>
        <taxon>Actinopterygii</taxon>
        <taxon>Neopterygii</taxon>
        <taxon>Teleostei</taxon>
        <taxon>Ostariophysi</taxon>
        <taxon>Cypriniformes</taxon>
        <taxon>Cyprinidae</taxon>
        <taxon>Labeoninae</taxon>
        <taxon>Labeonini</taxon>
        <taxon>Cirrhinus</taxon>
    </lineage>
</organism>
<dbReference type="EMBL" id="JAUYZG010000003">
    <property type="protein sequence ID" value="KAK2911962.1"/>
    <property type="molecule type" value="Genomic_DNA"/>
</dbReference>
<keyword evidence="4" id="KW-1185">Reference proteome</keyword>
<sequence>MIEEIEVDQAMAAEDTDMSKKDKVNWDHTPIKNKNTKRSKVLDDHAKNEKLRDVHAKEDTVAVLRAIQELTQKMDDQTQRFIRFEKQINANSSAIDKNKKDITELQSQVVLLKKENAFLKSACDEHARYKRRWNLRLTGLPEKDEENVRETVIGILTRIIPVSVERLRDNVDTEARRRGKRAYLKEGYALIDNKRVDPD</sequence>
<evidence type="ECO:0000256" key="1">
    <source>
        <dbReference type="SAM" id="Coils"/>
    </source>
</evidence>
<gene>
    <name evidence="3" type="ORF">Q8A67_004095</name>
</gene>
<dbReference type="AlphaFoldDB" id="A0AA88QB50"/>
<feature type="compositionally biased region" description="Basic and acidic residues" evidence="2">
    <location>
        <begin position="17"/>
        <end position="30"/>
    </location>
</feature>
<feature type="coiled-coil region" evidence="1">
    <location>
        <begin position="67"/>
        <end position="122"/>
    </location>
</feature>
<comment type="caution">
    <text evidence="3">The sequence shown here is derived from an EMBL/GenBank/DDBJ whole genome shotgun (WGS) entry which is preliminary data.</text>
</comment>
<evidence type="ECO:0000313" key="4">
    <source>
        <dbReference type="Proteomes" id="UP001187343"/>
    </source>
</evidence>
<reference evidence="3" key="1">
    <citation type="submission" date="2023-08" db="EMBL/GenBank/DDBJ databases">
        <title>Chromosome-level Genome Assembly of mud carp (Cirrhinus molitorella).</title>
        <authorList>
            <person name="Liu H."/>
        </authorList>
    </citation>
    <scope>NUCLEOTIDE SEQUENCE</scope>
    <source>
        <strain evidence="3">Prfri</strain>
        <tissue evidence="3">Muscle</tissue>
    </source>
</reference>
<name>A0AA88QB50_9TELE</name>